<evidence type="ECO:0000313" key="4">
    <source>
        <dbReference type="Proteomes" id="UP001283361"/>
    </source>
</evidence>
<dbReference type="EMBL" id="JAWDGP010005174">
    <property type="protein sequence ID" value="KAK3759038.1"/>
    <property type="molecule type" value="Genomic_DNA"/>
</dbReference>
<dbReference type="Pfam" id="PF01585">
    <property type="entry name" value="G-patch"/>
    <property type="match status" value="1"/>
</dbReference>
<dbReference type="InterPro" id="IPR039146">
    <property type="entry name" value="GPANK1"/>
</dbReference>
<keyword evidence="1" id="KW-0040">ANK repeat</keyword>
<dbReference type="GO" id="GO:0003676">
    <property type="term" value="F:nucleic acid binding"/>
    <property type="evidence" value="ECO:0007669"/>
    <property type="project" value="InterPro"/>
</dbReference>
<dbReference type="PROSITE" id="PS50088">
    <property type="entry name" value="ANK_REPEAT"/>
    <property type="match status" value="1"/>
</dbReference>
<protein>
    <recommendedName>
        <fullName evidence="2">G-patch domain-containing protein</fullName>
    </recommendedName>
</protein>
<evidence type="ECO:0000256" key="1">
    <source>
        <dbReference type="PROSITE-ProRule" id="PRU00023"/>
    </source>
</evidence>
<keyword evidence="4" id="KW-1185">Reference proteome</keyword>
<dbReference type="PROSITE" id="PS50297">
    <property type="entry name" value="ANK_REP_REGION"/>
    <property type="match status" value="1"/>
</dbReference>
<dbReference type="SMART" id="SM00443">
    <property type="entry name" value="G_patch"/>
    <property type="match status" value="1"/>
</dbReference>
<dbReference type="Gene3D" id="1.25.40.20">
    <property type="entry name" value="Ankyrin repeat-containing domain"/>
    <property type="match status" value="1"/>
</dbReference>
<reference evidence="3" key="1">
    <citation type="journal article" date="2023" name="G3 (Bethesda)">
        <title>A reference genome for the long-term kleptoplast-retaining sea slug Elysia crispata morphotype clarki.</title>
        <authorList>
            <person name="Eastman K.E."/>
            <person name="Pendleton A.L."/>
            <person name="Shaikh M.A."/>
            <person name="Suttiyut T."/>
            <person name="Ogas R."/>
            <person name="Tomko P."/>
            <person name="Gavelis G."/>
            <person name="Widhalm J.R."/>
            <person name="Wisecaver J.H."/>
        </authorList>
    </citation>
    <scope>NUCLEOTIDE SEQUENCE</scope>
    <source>
        <strain evidence="3">ECLA1</strain>
    </source>
</reference>
<sequence length="395" mass="44045">MAMIDPVYRNLIQFVPERPSNSEKFMVKEISASLSGQDVRNFYESVVSASSSSVSTQPVSNTQDDCRHGKLPAKSNACKQVKKGKKSKSAVNVKVKSLSENEAEAEAVSACGLHTNLLKGSISARTATSTLQSQPLTNSDRRHFRFLHAAQLGDCSKVCELLDQGVFLNYKDFYGWTALMCAAKEGHDRMVRCLLDRGADSALVNNDGHSASCLASLAGHLDLAYSISSYSLTTCIPETSRSEEANRLGSFYCTICKEHFSKSEKNAHFTSTVHLFNSGRKHQHPAYLLPETNRGFQMLLRNGWQVNEGLGPDGKGIKYPVKTVLKRDREGLGKESEGKKAKITHFNPRDEAAIDNVKFHMRNVSARKSAQYALRSKEKRQRRKDINFRLEFRDL</sequence>
<gene>
    <name evidence="3" type="ORF">RRG08_022027</name>
</gene>
<evidence type="ECO:0000259" key="2">
    <source>
        <dbReference type="PROSITE" id="PS50174"/>
    </source>
</evidence>
<comment type="caution">
    <text evidence="3">The sequence shown here is derived from an EMBL/GenBank/DDBJ whole genome shotgun (WGS) entry which is preliminary data.</text>
</comment>
<dbReference type="SUPFAM" id="SSF48403">
    <property type="entry name" value="Ankyrin repeat"/>
    <property type="match status" value="1"/>
</dbReference>
<organism evidence="3 4">
    <name type="scientific">Elysia crispata</name>
    <name type="common">lettuce slug</name>
    <dbReference type="NCBI Taxonomy" id="231223"/>
    <lineage>
        <taxon>Eukaryota</taxon>
        <taxon>Metazoa</taxon>
        <taxon>Spiralia</taxon>
        <taxon>Lophotrochozoa</taxon>
        <taxon>Mollusca</taxon>
        <taxon>Gastropoda</taxon>
        <taxon>Heterobranchia</taxon>
        <taxon>Euthyneura</taxon>
        <taxon>Panpulmonata</taxon>
        <taxon>Sacoglossa</taxon>
        <taxon>Placobranchoidea</taxon>
        <taxon>Plakobranchidae</taxon>
        <taxon>Elysia</taxon>
    </lineage>
</organism>
<dbReference type="AlphaFoldDB" id="A0AAE0YXE9"/>
<dbReference type="Pfam" id="PF12796">
    <property type="entry name" value="Ank_2"/>
    <property type="match status" value="1"/>
</dbReference>
<evidence type="ECO:0000313" key="3">
    <source>
        <dbReference type="EMBL" id="KAK3759038.1"/>
    </source>
</evidence>
<dbReference type="PANTHER" id="PTHR20923:SF1">
    <property type="entry name" value="G PATCH DOMAIN AND ANKYRIN REPEAT-CONTAINING PROTEIN 1"/>
    <property type="match status" value="1"/>
</dbReference>
<dbReference type="InterPro" id="IPR000467">
    <property type="entry name" value="G_patch_dom"/>
</dbReference>
<name>A0AAE0YXE9_9GAST</name>
<accession>A0AAE0YXE9</accession>
<feature type="domain" description="G-patch" evidence="2">
    <location>
        <begin position="291"/>
        <end position="337"/>
    </location>
</feature>
<dbReference type="InterPro" id="IPR002110">
    <property type="entry name" value="Ankyrin_rpt"/>
</dbReference>
<dbReference type="InterPro" id="IPR036770">
    <property type="entry name" value="Ankyrin_rpt-contain_sf"/>
</dbReference>
<dbReference type="PANTHER" id="PTHR20923">
    <property type="entry name" value="BAT4 PROTEIN-RELATED"/>
    <property type="match status" value="1"/>
</dbReference>
<dbReference type="SMART" id="SM00248">
    <property type="entry name" value="ANK"/>
    <property type="match status" value="1"/>
</dbReference>
<dbReference type="PROSITE" id="PS50174">
    <property type="entry name" value="G_PATCH"/>
    <property type="match status" value="1"/>
</dbReference>
<dbReference type="Proteomes" id="UP001283361">
    <property type="component" value="Unassembled WGS sequence"/>
</dbReference>
<proteinExistence type="predicted"/>
<feature type="repeat" description="ANK" evidence="1">
    <location>
        <begin position="174"/>
        <end position="206"/>
    </location>
</feature>